<evidence type="ECO:0000256" key="9">
    <source>
        <dbReference type="SAM" id="MobiDB-lite"/>
    </source>
</evidence>
<feature type="region of interest" description="Disordered" evidence="9">
    <location>
        <begin position="1"/>
        <end position="37"/>
    </location>
</feature>
<accession>A0ABW1QXP7</accession>
<dbReference type="SUPFAM" id="SSF56601">
    <property type="entry name" value="beta-lactamase/transpeptidase-like"/>
    <property type="match status" value="1"/>
</dbReference>
<evidence type="ECO:0000256" key="10">
    <source>
        <dbReference type="SAM" id="Phobius"/>
    </source>
</evidence>
<feature type="domain" description="Penicillin-binding protein transpeptidase" evidence="11">
    <location>
        <begin position="386"/>
        <end position="686"/>
    </location>
</feature>
<reference evidence="15" key="1">
    <citation type="journal article" date="2019" name="Int. J. Syst. Evol. Microbiol.">
        <title>The Global Catalogue of Microorganisms (GCM) 10K type strain sequencing project: providing services to taxonomists for standard genome sequencing and annotation.</title>
        <authorList>
            <consortium name="The Broad Institute Genomics Platform"/>
            <consortium name="The Broad Institute Genome Sequencing Center for Infectious Disease"/>
            <person name="Wu L."/>
            <person name="Ma J."/>
        </authorList>
    </citation>
    <scope>NUCLEOTIDE SEQUENCE [LARGE SCALE GENOMIC DNA]</scope>
    <source>
        <strain evidence="15">DFY28</strain>
    </source>
</reference>
<sequence length="796" mass="84309">MDSSDDPIAQTADPAPTAGPARPGARRRSRETEAPVRRGPLHRTWRIVCAITLTFAAILAPLAAAGVLATWVARDYWESLPTELPDTPVPTRSKILAADGSLIAQFYSENRINITAEQVPDVLRDAVVSIEDERFDEHSGVDLKAIMRAAVSNARGGGSTQGGSTLTMQYVKNVLATAAEDDETRAYVTSRTSYVRKLREARLAIEAEKKMTKDEVLLGYLNIAYFGDGAYGVGAAARHYFNRKVVDLTPAQAALLAGIVQNPSRFNPAQNPEDARARRNVVLTKMHSLGKLDDAEFAKARDSKIKLKLRNAKNGCTSSKYPFYCQWVRETLAKDPAFGETQAVRNERLYRGGLTIKTALDPAKQAAAQEAVDSVLGRDNRVASVAAVVEPGTGRVVAMAQNRSFGTSAEGKFDKTEIVLGTTQGMQPGSTFKPITLAAALEKGLDPTEKINAPASYRPANQNLPASGSFTNSTGGGTGDLDAYQAIARSSNTWFVKVQERYGVLTVADMAQRLGLTSLPRSGKRAITERDASLTLGAYEVSPVEMAGAYATFAASGIHCTPIAITKVTGPGGSKVAVPSANCHQAIESSVASKVAEIMTGTIDGKDSARTGAEQSFGRPAAGKTGTTTENAAVWFAGYTPQYATTVWVGDPRGASKYPLKNFYANGRFIARAYGGSVAGPIWRKVMVGVHEGVAVRGFDEPTASELGVAAVPQVRGLDAGAAYRALTRAGFRVEFEDSTTDSFQLPRSGAAKASSLPSGAVVDSTPAPGSAAGVGAVVKVKMNTGSDLDFDLPLE</sequence>
<dbReference type="InterPro" id="IPR036950">
    <property type="entry name" value="PBP_transglycosylase"/>
</dbReference>
<dbReference type="EMBL" id="JBHSQI010000003">
    <property type="protein sequence ID" value="MFC6153617.1"/>
    <property type="molecule type" value="Genomic_DNA"/>
</dbReference>
<evidence type="ECO:0000256" key="5">
    <source>
        <dbReference type="ARBA" id="ARBA00022801"/>
    </source>
</evidence>
<dbReference type="Pfam" id="PF00912">
    <property type="entry name" value="Transgly"/>
    <property type="match status" value="1"/>
</dbReference>
<evidence type="ECO:0000259" key="11">
    <source>
        <dbReference type="Pfam" id="PF00905"/>
    </source>
</evidence>
<organism evidence="14 15">
    <name type="scientific">Nocardioides yefusunii</name>
    <dbReference type="NCBI Taxonomy" id="2500546"/>
    <lineage>
        <taxon>Bacteria</taxon>
        <taxon>Bacillati</taxon>
        <taxon>Actinomycetota</taxon>
        <taxon>Actinomycetes</taxon>
        <taxon>Propionibacteriales</taxon>
        <taxon>Nocardioidaceae</taxon>
        <taxon>Nocardioides</taxon>
    </lineage>
</organism>
<proteinExistence type="predicted"/>
<dbReference type="RefSeq" id="WP_164878706.1">
    <property type="nucleotide sequence ID" value="NZ_CP034929.1"/>
</dbReference>
<dbReference type="Pfam" id="PF03793">
    <property type="entry name" value="PASTA"/>
    <property type="match status" value="1"/>
</dbReference>
<dbReference type="Gene3D" id="3.40.710.10">
    <property type="entry name" value="DD-peptidase/beta-lactamase superfamily"/>
    <property type="match status" value="1"/>
</dbReference>
<dbReference type="SUPFAM" id="SSF53955">
    <property type="entry name" value="Lysozyme-like"/>
    <property type="match status" value="1"/>
</dbReference>
<dbReference type="InterPro" id="IPR001264">
    <property type="entry name" value="Glyco_trans_51"/>
</dbReference>
<dbReference type="PANTHER" id="PTHR32282:SF33">
    <property type="entry name" value="PEPTIDOGLYCAN GLYCOSYLTRANSFERASE"/>
    <property type="match status" value="1"/>
</dbReference>
<keyword evidence="4" id="KW-0808">Transferase</keyword>
<protein>
    <submittedName>
        <fullName evidence="14">Penicillin-binding protein</fullName>
    </submittedName>
</protein>
<evidence type="ECO:0000313" key="14">
    <source>
        <dbReference type="EMBL" id="MFC6153617.1"/>
    </source>
</evidence>
<keyword evidence="10" id="KW-0472">Membrane</keyword>
<dbReference type="PANTHER" id="PTHR32282">
    <property type="entry name" value="BINDING PROTEIN TRANSPEPTIDASE, PUTATIVE-RELATED"/>
    <property type="match status" value="1"/>
</dbReference>
<gene>
    <name evidence="14" type="ORF">ACFPWU_08075</name>
</gene>
<keyword evidence="15" id="KW-1185">Reference proteome</keyword>
<keyword evidence="6" id="KW-0511">Multifunctional enzyme</keyword>
<comment type="catalytic activity">
    <reaction evidence="8">
        <text>[GlcNAc-(1-&gt;4)-Mur2Ac(oyl-L-Ala-gamma-D-Glu-L-Lys-D-Ala-D-Ala)](n)-di-trans,octa-cis-undecaprenyl diphosphate + beta-D-GlcNAc-(1-&gt;4)-Mur2Ac(oyl-L-Ala-gamma-D-Glu-L-Lys-D-Ala-D-Ala)-di-trans,octa-cis-undecaprenyl diphosphate = [GlcNAc-(1-&gt;4)-Mur2Ac(oyl-L-Ala-gamma-D-Glu-L-Lys-D-Ala-D-Ala)](n+1)-di-trans,octa-cis-undecaprenyl diphosphate + di-trans,octa-cis-undecaprenyl diphosphate + H(+)</text>
        <dbReference type="Rhea" id="RHEA:23708"/>
        <dbReference type="Rhea" id="RHEA-COMP:9602"/>
        <dbReference type="Rhea" id="RHEA-COMP:9603"/>
        <dbReference type="ChEBI" id="CHEBI:15378"/>
        <dbReference type="ChEBI" id="CHEBI:58405"/>
        <dbReference type="ChEBI" id="CHEBI:60033"/>
        <dbReference type="ChEBI" id="CHEBI:78435"/>
        <dbReference type="EC" id="2.4.99.28"/>
    </reaction>
</comment>
<feature type="domain" description="Glycosyl transferase family 51" evidence="12">
    <location>
        <begin position="100"/>
        <end position="287"/>
    </location>
</feature>
<keyword evidence="5" id="KW-0378">Hydrolase</keyword>
<keyword evidence="3" id="KW-0328">Glycosyltransferase</keyword>
<evidence type="ECO:0000256" key="8">
    <source>
        <dbReference type="ARBA" id="ARBA00049902"/>
    </source>
</evidence>
<keyword evidence="2" id="KW-0645">Protease</keyword>
<dbReference type="CDD" id="cd06577">
    <property type="entry name" value="PASTA_pknB"/>
    <property type="match status" value="1"/>
</dbReference>
<evidence type="ECO:0000256" key="1">
    <source>
        <dbReference type="ARBA" id="ARBA00022645"/>
    </source>
</evidence>
<keyword evidence="10" id="KW-0812">Transmembrane</keyword>
<dbReference type="InterPro" id="IPR050396">
    <property type="entry name" value="Glycosyltr_51/Transpeptidase"/>
</dbReference>
<comment type="caution">
    <text evidence="14">The sequence shown here is derived from an EMBL/GenBank/DDBJ whole genome shotgun (WGS) entry which is preliminary data.</text>
</comment>
<feature type="region of interest" description="Disordered" evidence="9">
    <location>
        <begin position="749"/>
        <end position="770"/>
    </location>
</feature>
<evidence type="ECO:0000256" key="2">
    <source>
        <dbReference type="ARBA" id="ARBA00022670"/>
    </source>
</evidence>
<evidence type="ECO:0000259" key="13">
    <source>
        <dbReference type="Pfam" id="PF03793"/>
    </source>
</evidence>
<dbReference type="Gene3D" id="1.10.3810.10">
    <property type="entry name" value="Biosynthetic peptidoglycan transglycosylase-like"/>
    <property type="match status" value="1"/>
</dbReference>
<name>A0ABW1QXP7_9ACTN</name>
<evidence type="ECO:0000256" key="7">
    <source>
        <dbReference type="ARBA" id="ARBA00034000"/>
    </source>
</evidence>
<dbReference type="Proteomes" id="UP001596098">
    <property type="component" value="Unassembled WGS sequence"/>
</dbReference>
<dbReference type="InterPro" id="IPR012338">
    <property type="entry name" value="Beta-lactam/transpept-like"/>
</dbReference>
<evidence type="ECO:0000256" key="6">
    <source>
        <dbReference type="ARBA" id="ARBA00023268"/>
    </source>
</evidence>
<dbReference type="InterPro" id="IPR001460">
    <property type="entry name" value="PCN-bd_Tpept"/>
</dbReference>
<feature type="domain" description="PASTA" evidence="13">
    <location>
        <begin position="712"/>
        <end position="784"/>
    </location>
</feature>
<evidence type="ECO:0000259" key="12">
    <source>
        <dbReference type="Pfam" id="PF00912"/>
    </source>
</evidence>
<evidence type="ECO:0000256" key="3">
    <source>
        <dbReference type="ARBA" id="ARBA00022676"/>
    </source>
</evidence>
<feature type="transmembrane region" description="Helical" evidence="10">
    <location>
        <begin position="47"/>
        <end position="73"/>
    </location>
</feature>
<evidence type="ECO:0000256" key="4">
    <source>
        <dbReference type="ARBA" id="ARBA00022679"/>
    </source>
</evidence>
<dbReference type="Gene3D" id="3.30.10.20">
    <property type="match status" value="1"/>
</dbReference>
<keyword evidence="1" id="KW-0121">Carboxypeptidase</keyword>
<feature type="compositionally biased region" description="Low complexity" evidence="9">
    <location>
        <begin position="14"/>
        <end position="23"/>
    </location>
</feature>
<evidence type="ECO:0000313" key="15">
    <source>
        <dbReference type="Proteomes" id="UP001596098"/>
    </source>
</evidence>
<dbReference type="InterPro" id="IPR023346">
    <property type="entry name" value="Lysozyme-like_dom_sf"/>
</dbReference>
<keyword evidence="10" id="KW-1133">Transmembrane helix</keyword>
<dbReference type="Pfam" id="PF00905">
    <property type="entry name" value="Transpeptidase"/>
    <property type="match status" value="1"/>
</dbReference>
<dbReference type="InterPro" id="IPR005543">
    <property type="entry name" value="PASTA_dom"/>
</dbReference>
<comment type="catalytic activity">
    <reaction evidence="7">
        <text>Preferential cleavage: (Ac)2-L-Lys-D-Ala-|-D-Ala. Also transpeptidation of peptidyl-alanyl moieties that are N-acyl substituents of D-alanine.</text>
        <dbReference type="EC" id="3.4.16.4"/>
    </reaction>
</comment>